<evidence type="ECO:0000313" key="2">
    <source>
        <dbReference type="EMBL" id="GMS98499.1"/>
    </source>
</evidence>
<keyword evidence="1" id="KW-1133">Transmembrane helix</keyword>
<feature type="transmembrane region" description="Helical" evidence="1">
    <location>
        <begin position="43"/>
        <end position="62"/>
    </location>
</feature>
<organism evidence="2 3">
    <name type="scientific">Pristionchus entomophagus</name>
    <dbReference type="NCBI Taxonomy" id="358040"/>
    <lineage>
        <taxon>Eukaryota</taxon>
        <taxon>Metazoa</taxon>
        <taxon>Ecdysozoa</taxon>
        <taxon>Nematoda</taxon>
        <taxon>Chromadorea</taxon>
        <taxon>Rhabditida</taxon>
        <taxon>Rhabditina</taxon>
        <taxon>Diplogasteromorpha</taxon>
        <taxon>Diplogasteroidea</taxon>
        <taxon>Neodiplogasteridae</taxon>
        <taxon>Pristionchus</taxon>
    </lineage>
</organism>
<dbReference type="InterPro" id="IPR019428">
    <property type="entry name" value="7TM_GPCR_serpentine_rcpt_Str"/>
</dbReference>
<keyword evidence="3" id="KW-1185">Reference proteome</keyword>
<comment type="caution">
    <text evidence="2">The sequence shown here is derived from an EMBL/GenBank/DDBJ whole genome shotgun (WGS) entry which is preliminary data.</text>
</comment>
<dbReference type="Pfam" id="PF10326">
    <property type="entry name" value="7TM_GPCR_Str"/>
    <property type="match status" value="1"/>
</dbReference>
<reference evidence="2" key="1">
    <citation type="submission" date="2023-10" db="EMBL/GenBank/DDBJ databases">
        <title>Genome assembly of Pristionchus species.</title>
        <authorList>
            <person name="Yoshida K."/>
            <person name="Sommer R.J."/>
        </authorList>
    </citation>
    <scope>NUCLEOTIDE SEQUENCE</scope>
    <source>
        <strain evidence="2">RS0144</strain>
    </source>
</reference>
<dbReference type="AlphaFoldDB" id="A0AAV5TX05"/>
<accession>A0AAV5TX05</accession>
<feature type="transmembrane region" description="Helical" evidence="1">
    <location>
        <begin position="144"/>
        <end position="160"/>
    </location>
</feature>
<proteinExistence type="predicted"/>
<evidence type="ECO:0000256" key="1">
    <source>
        <dbReference type="SAM" id="Phobius"/>
    </source>
</evidence>
<dbReference type="EMBL" id="BTSX01000005">
    <property type="protein sequence ID" value="GMS98499.1"/>
    <property type="molecule type" value="Genomic_DNA"/>
</dbReference>
<dbReference type="Proteomes" id="UP001432027">
    <property type="component" value="Unassembled WGS sequence"/>
</dbReference>
<evidence type="ECO:0000313" key="3">
    <source>
        <dbReference type="Proteomes" id="UP001432027"/>
    </source>
</evidence>
<evidence type="ECO:0008006" key="4">
    <source>
        <dbReference type="Google" id="ProtNLM"/>
    </source>
</evidence>
<feature type="transmembrane region" description="Helical" evidence="1">
    <location>
        <begin position="105"/>
        <end position="123"/>
    </location>
</feature>
<keyword evidence="1" id="KW-0472">Membrane</keyword>
<dbReference type="PANTHER" id="PTHR45907">
    <property type="entry name" value="SERPENTINE RECEPTOR, CLASS J"/>
    <property type="match status" value="1"/>
</dbReference>
<keyword evidence="1" id="KW-0812">Transmembrane</keyword>
<name>A0AAV5TX05_9BILA</name>
<gene>
    <name evidence="2" type="ORF">PENTCL1PPCAC_20674</name>
</gene>
<dbReference type="PANTHER" id="PTHR45907:SF16">
    <property type="entry name" value="SERPENTINE RECEPTOR, CLASS J"/>
    <property type="match status" value="1"/>
</dbReference>
<sequence length="210" mass="24790">MTTFLSICDAIEHVNMVSGTALNSILLHFIHRFSRKDLGEYKLFLSAFASFDIFLCFLHWSVAPVRHNVTVFAKPSAFIQRVLSYGSSFCVVATCFWENRHITRMYVSMFTVPFGTLNINFLYRYWSIKNPVRLMFFSKRYFKLFLLMYAFSVYSFWHWLSWWGTAGELDEPATVKARAIYLDKYNKTIIDGWLIVEYWVRNYISNSASN</sequence>
<dbReference type="InterPro" id="IPR019423">
    <property type="entry name" value="7TM_GPCR_serpentine_rcpt_Srj"/>
</dbReference>
<protein>
    <recommendedName>
        <fullName evidence="4">G protein-coupled receptor</fullName>
    </recommendedName>
</protein>